<gene>
    <name evidence="1" type="ORF">HMPREF3213_01830</name>
</gene>
<name>A0A133KQL9_HEYCO</name>
<dbReference type="PATRIC" id="fig|1398.22.peg.1836"/>
<sequence length="39" mass="4533">MIGGLDHFSQGVVWQDRMNKAIKGETFIDLCTFYGFLFF</sequence>
<protein>
    <submittedName>
        <fullName evidence="1">Uncharacterized protein</fullName>
    </submittedName>
</protein>
<dbReference type="AlphaFoldDB" id="A0A133KQL9"/>
<organism evidence="1 2">
    <name type="scientific">Heyndrickxia coagulans</name>
    <name type="common">Weizmannia coagulans</name>
    <dbReference type="NCBI Taxonomy" id="1398"/>
    <lineage>
        <taxon>Bacteria</taxon>
        <taxon>Bacillati</taxon>
        <taxon>Bacillota</taxon>
        <taxon>Bacilli</taxon>
        <taxon>Bacillales</taxon>
        <taxon>Bacillaceae</taxon>
        <taxon>Heyndrickxia</taxon>
    </lineage>
</organism>
<evidence type="ECO:0000313" key="2">
    <source>
        <dbReference type="Proteomes" id="UP000070376"/>
    </source>
</evidence>
<accession>A0A133KQL9</accession>
<proteinExistence type="predicted"/>
<evidence type="ECO:0000313" key="1">
    <source>
        <dbReference type="EMBL" id="KWZ81817.1"/>
    </source>
</evidence>
<dbReference type="Proteomes" id="UP000070376">
    <property type="component" value="Unassembled WGS sequence"/>
</dbReference>
<reference evidence="2" key="1">
    <citation type="submission" date="2016-01" db="EMBL/GenBank/DDBJ databases">
        <authorList>
            <person name="Mitreva M."/>
            <person name="Pepin K.H."/>
            <person name="Mihindukulasuriya K.A."/>
            <person name="Fulton R."/>
            <person name="Fronick C."/>
            <person name="O'Laughlin M."/>
            <person name="Miner T."/>
            <person name="Herter B."/>
            <person name="Rosa B.A."/>
            <person name="Cordes M."/>
            <person name="Tomlinson C."/>
            <person name="Wollam A."/>
            <person name="Palsikar V.B."/>
            <person name="Mardis E.R."/>
            <person name="Wilson R.K."/>
        </authorList>
    </citation>
    <scope>NUCLEOTIDE SEQUENCE [LARGE SCALE GENOMIC DNA]</scope>
    <source>
        <strain evidence="2">GED7749B</strain>
    </source>
</reference>
<dbReference type="EMBL" id="LRPN01000067">
    <property type="protein sequence ID" value="KWZ81817.1"/>
    <property type="molecule type" value="Genomic_DNA"/>
</dbReference>
<comment type="caution">
    <text evidence="1">The sequence shown here is derived from an EMBL/GenBank/DDBJ whole genome shotgun (WGS) entry which is preliminary data.</text>
</comment>